<proteinExistence type="predicted"/>
<organism evidence="2 3">
    <name type="scientific">Babjeviella inositovora NRRL Y-12698</name>
    <dbReference type="NCBI Taxonomy" id="984486"/>
    <lineage>
        <taxon>Eukaryota</taxon>
        <taxon>Fungi</taxon>
        <taxon>Dikarya</taxon>
        <taxon>Ascomycota</taxon>
        <taxon>Saccharomycotina</taxon>
        <taxon>Pichiomycetes</taxon>
        <taxon>Serinales incertae sedis</taxon>
        <taxon>Babjeviella</taxon>
    </lineage>
</organism>
<accession>A0A1E3QTH0</accession>
<name>A0A1E3QTH0_9ASCO</name>
<dbReference type="InterPro" id="IPR024312">
    <property type="entry name" value="TACC_fungi"/>
</dbReference>
<evidence type="ECO:0000313" key="2">
    <source>
        <dbReference type="EMBL" id="ODQ80844.1"/>
    </source>
</evidence>
<sequence length="110" mass="13187">MEKLHSQIKDLTERLAEQEAGTETKLQQLAQDLYIQYSQKHEQKVSILKKGYETKWNGKLNNLEFDNKTLRREIESLKIQMENERNEKNQLVKLWDQFVEMEGDDDKTED</sequence>
<keyword evidence="3" id="KW-1185">Reference proteome</keyword>
<dbReference type="STRING" id="984486.A0A1E3QTH0"/>
<keyword evidence="1" id="KW-0175">Coiled coil</keyword>
<feature type="coiled-coil region" evidence="1">
    <location>
        <begin position="60"/>
        <end position="94"/>
    </location>
</feature>
<dbReference type="AlphaFoldDB" id="A0A1E3QTH0"/>
<reference evidence="3" key="1">
    <citation type="submission" date="2016-05" db="EMBL/GenBank/DDBJ databases">
        <title>Comparative genomics of biotechnologically important yeasts.</title>
        <authorList>
            <consortium name="DOE Joint Genome Institute"/>
            <person name="Riley R."/>
            <person name="Haridas S."/>
            <person name="Wolfe K.H."/>
            <person name="Lopes M.R."/>
            <person name="Hittinger C.T."/>
            <person name="Goker M."/>
            <person name="Salamov A."/>
            <person name="Wisecaver J."/>
            <person name="Long T.M."/>
            <person name="Aerts A.L."/>
            <person name="Barry K."/>
            <person name="Choi C."/>
            <person name="Clum A."/>
            <person name="Coughlan A.Y."/>
            <person name="Deshpande S."/>
            <person name="Douglass A.P."/>
            <person name="Hanson S.J."/>
            <person name="Klenk H.-P."/>
            <person name="Labutti K."/>
            <person name="Lapidus A."/>
            <person name="Lindquist E."/>
            <person name="Lipzen A."/>
            <person name="Meier-Kolthoff J.P."/>
            <person name="Ohm R.A."/>
            <person name="Otillar R.P."/>
            <person name="Pangilinan J."/>
            <person name="Peng Y."/>
            <person name="Rokas A."/>
            <person name="Rosa C.A."/>
            <person name="Scheuner C."/>
            <person name="Sibirny A.A."/>
            <person name="Slot J.C."/>
            <person name="Stielow J.B."/>
            <person name="Sun H."/>
            <person name="Kurtzman C.P."/>
            <person name="Blackwell M."/>
            <person name="Grigoriev I.V."/>
            <person name="Jeffries T.W."/>
        </authorList>
    </citation>
    <scope>NUCLEOTIDE SEQUENCE [LARGE SCALE GENOMIC DNA]</scope>
    <source>
        <strain evidence="3">NRRL Y-12698</strain>
    </source>
</reference>
<protein>
    <submittedName>
        <fullName evidence="2">Uncharacterized protein</fullName>
    </submittedName>
</protein>
<evidence type="ECO:0000256" key="1">
    <source>
        <dbReference type="SAM" id="Coils"/>
    </source>
</evidence>
<evidence type="ECO:0000313" key="3">
    <source>
        <dbReference type="Proteomes" id="UP000094336"/>
    </source>
</evidence>
<dbReference type="RefSeq" id="XP_018986172.1">
    <property type="nucleotide sequence ID" value="XM_019131697.1"/>
</dbReference>
<gene>
    <name evidence="2" type="ORF">BABINDRAFT_35041</name>
</gene>
<dbReference type="OrthoDB" id="5367584at2759"/>
<dbReference type="Proteomes" id="UP000094336">
    <property type="component" value="Unassembled WGS sequence"/>
</dbReference>
<dbReference type="EMBL" id="KV454429">
    <property type="protein sequence ID" value="ODQ80844.1"/>
    <property type="molecule type" value="Genomic_DNA"/>
</dbReference>
<dbReference type="Pfam" id="PF12709">
    <property type="entry name" value="Fungal_TACC"/>
    <property type="match status" value="1"/>
</dbReference>
<dbReference type="GeneID" id="30149550"/>